<gene>
    <name evidence="2" type="ORF">TanjilG_06471</name>
</gene>
<feature type="compositionally biased region" description="Acidic residues" evidence="1">
    <location>
        <begin position="109"/>
        <end position="118"/>
    </location>
</feature>
<sequence>MGGGSSKINAGEGVVVPVKIRPLLLSRFEEFRKRRNRGTLKIEGTLSRKKLLKDGHEEEDGNSQYPHENEKERQDKNKEKEQAKDEIMVVRVISIEKMSRVVPLPNSECECETEEAEKEEDRDTNIEQDNQGKVFHVDDVVEEHEEENTRENEEEVHPKSDDEDDDDDKNEERGKLVYPKSPSFRIYCIETESKKDEQERSKNETIAVHKKSASANSIQNAASRNSNEVTQIVEIESTQKRKGNKMKKFGAVWTLLKVKSCYHPMSSCTGNNRTHVLVAKMN</sequence>
<dbReference type="AlphaFoldDB" id="A0A1J7IY97"/>
<organism evidence="2 3">
    <name type="scientific">Lupinus angustifolius</name>
    <name type="common">Narrow-leaved blue lupine</name>
    <dbReference type="NCBI Taxonomy" id="3871"/>
    <lineage>
        <taxon>Eukaryota</taxon>
        <taxon>Viridiplantae</taxon>
        <taxon>Streptophyta</taxon>
        <taxon>Embryophyta</taxon>
        <taxon>Tracheophyta</taxon>
        <taxon>Spermatophyta</taxon>
        <taxon>Magnoliopsida</taxon>
        <taxon>eudicotyledons</taxon>
        <taxon>Gunneridae</taxon>
        <taxon>Pentapetalae</taxon>
        <taxon>rosids</taxon>
        <taxon>fabids</taxon>
        <taxon>Fabales</taxon>
        <taxon>Fabaceae</taxon>
        <taxon>Papilionoideae</taxon>
        <taxon>50 kb inversion clade</taxon>
        <taxon>genistoids sensu lato</taxon>
        <taxon>core genistoids</taxon>
        <taxon>Genisteae</taxon>
        <taxon>Lupinus</taxon>
    </lineage>
</organism>
<feature type="region of interest" description="Disordered" evidence="1">
    <location>
        <begin position="43"/>
        <end position="86"/>
    </location>
</feature>
<keyword evidence="3" id="KW-1185">Reference proteome</keyword>
<evidence type="ECO:0000256" key="1">
    <source>
        <dbReference type="SAM" id="MobiDB-lite"/>
    </source>
</evidence>
<feature type="compositionally biased region" description="Basic and acidic residues" evidence="1">
    <location>
        <begin position="67"/>
        <end position="86"/>
    </location>
</feature>
<dbReference type="Proteomes" id="UP000188354">
    <property type="component" value="Chromosome LG01"/>
</dbReference>
<feature type="region of interest" description="Disordered" evidence="1">
    <location>
        <begin position="192"/>
        <end position="223"/>
    </location>
</feature>
<proteinExistence type="predicted"/>
<feature type="compositionally biased region" description="Basic and acidic residues" evidence="1">
    <location>
        <begin position="147"/>
        <end position="160"/>
    </location>
</feature>
<accession>A0A1J7IY97</accession>
<feature type="compositionally biased region" description="Low complexity" evidence="1">
    <location>
        <begin position="213"/>
        <end position="223"/>
    </location>
</feature>
<dbReference type="OrthoDB" id="1903040at2759"/>
<reference evidence="2 3" key="1">
    <citation type="journal article" date="2017" name="Plant Biotechnol. J.">
        <title>A comprehensive draft genome sequence for lupin (Lupinus angustifolius), an emerging health food: insights into plant-microbe interactions and legume evolution.</title>
        <authorList>
            <person name="Hane J.K."/>
            <person name="Ming Y."/>
            <person name="Kamphuis L.G."/>
            <person name="Nelson M.N."/>
            <person name="Garg G."/>
            <person name="Atkins C.A."/>
            <person name="Bayer P.E."/>
            <person name="Bravo A."/>
            <person name="Bringans S."/>
            <person name="Cannon S."/>
            <person name="Edwards D."/>
            <person name="Foley R."/>
            <person name="Gao L.L."/>
            <person name="Harrison M.J."/>
            <person name="Huang W."/>
            <person name="Hurgobin B."/>
            <person name="Li S."/>
            <person name="Liu C.W."/>
            <person name="McGrath A."/>
            <person name="Morahan G."/>
            <person name="Murray J."/>
            <person name="Weller J."/>
            <person name="Jian J."/>
            <person name="Singh K.B."/>
        </authorList>
    </citation>
    <scope>NUCLEOTIDE SEQUENCE [LARGE SCALE GENOMIC DNA]</scope>
    <source>
        <strain evidence="3">cv. Tanjil</strain>
        <tissue evidence="2">Whole plant</tissue>
    </source>
</reference>
<dbReference type="OMA" id="MEENHPN"/>
<feature type="region of interest" description="Disordered" evidence="1">
    <location>
        <begin position="103"/>
        <end position="176"/>
    </location>
</feature>
<dbReference type="Gramene" id="OIW17786">
    <property type="protein sequence ID" value="OIW17786"/>
    <property type="gene ID" value="TanjilG_06471"/>
</dbReference>
<dbReference type="KEGG" id="lang:109362155"/>
<feature type="compositionally biased region" description="Basic and acidic residues" evidence="1">
    <location>
        <begin position="192"/>
        <end position="203"/>
    </location>
</feature>
<evidence type="ECO:0000313" key="3">
    <source>
        <dbReference type="Proteomes" id="UP000188354"/>
    </source>
</evidence>
<evidence type="ECO:0000313" key="2">
    <source>
        <dbReference type="EMBL" id="OIW17786.1"/>
    </source>
</evidence>
<dbReference type="EMBL" id="CM007361">
    <property type="protein sequence ID" value="OIW17786.1"/>
    <property type="molecule type" value="Genomic_DNA"/>
</dbReference>
<protein>
    <submittedName>
        <fullName evidence="2">Uncharacterized protein</fullName>
    </submittedName>
</protein>
<name>A0A1J7IY97_LUPAN</name>